<evidence type="ECO:0000313" key="3">
    <source>
        <dbReference type="WBParaSite" id="ACAC_0001144701-mRNA-1"/>
    </source>
</evidence>
<evidence type="ECO:0000256" key="1">
    <source>
        <dbReference type="SAM" id="MobiDB-lite"/>
    </source>
</evidence>
<feature type="region of interest" description="Disordered" evidence="1">
    <location>
        <begin position="62"/>
        <end position="84"/>
    </location>
</feature>
<proteinExistence type="predicted"/>
<dbReference type="AlphaFoldDB" id="A0A0K0DJ92"/>
<dbReference type="Proteomes" id="UP000035642">
    <property type="component" value="Unassembled WGS sequence"/>
</dbReference>
<feature type="compositionally biased region" description="Low complexity" evidence="1">
    <location>
        <begin position="65"/>
        <end position="84"/>
    </location>
</feature>
<dbReference type="WBParaSite" id="ACAC_0001144701-mRNA-1">
    <property type="protein sequence ID" value="ACAC_0001144701-mRNA-1"/>
    <property type="gene ID" value="ACAC_0001144701"/>
</dbReference>
<accession>A0A0K0DJ92</accession>
<reference evidence="2" key="1">
    <citation type="submission" date="2012-09" db="EMBL/GenBank/DDBJ databases">
        <authorList>
            <person name="Martin A.A."/>
        </authorList>
    </citation>
    <scope>NUCLEOTIDE SEQUENCE</scope>
</reference>
<feature type="compositionally biased region" description="Polar residues" evidence="1">
    <location>
        <begin position="13"/>
        <end position="27"/>
    </location>
</feature>
<organism evidence="2 3">
    <name type="scientific">Angiostrongylus cantonensis</name>
    <name type="common">Rat lungworm</name>
    <dbReference type="NCBI Taxonomy" id="6313"/>
    <lineage>
        <taxon>Eukaryota</taxon>
        <taxon>Metazoa</taxon>
        <taxon>Ecdysozoa</taxon>
        <taxon>Nematoda</taxon>
        <taxon>Chromadorea</taxon>
        <taxon>Rhabditida</taxon>
        <taxon>Rhabditina</taxon>
        <taxon>Rhabditomorpha</taxon>
        <taxon>Strongyloidea</taxon>
        <taxon>Metastrongylidae</taxon>
        <taxon>Angiostrongylus</taxon>
    </lineage>
</organism>
<sequence length="156" mass="16319">MKPPSERPAEGSGNKTTWNEGIQSETSGEVVDISLSATDKRLDIVCGRGSQANQQKYANLTADESAATASGRAASARPRRSIASPATRVCALRQPCCLAGSALRSGPAPRRHRVAAVRAEAQSQCGAAGCTRFAGGWKAVVIAVPITNIRTERTTQ</sequence>
<evidence type="ECO:0000313" key="2">
    <source>
        <dbReference type="Proteomes" id="UP000035642"/>
    </source>
</evidence>
<feature type="region of interest" description="Disordered" evidence="1">
    <location>
        <begin position="1"/>
        <end position="30"/>
    </location>
</feature>
<protein>
    <submittedName>
        <fullName evidence="3">Transposase</fullName>
    </submittedName>
</protein>
<keyword evidence="2" id="KW-1185">Reference proteome</keyword>
<name>A0A0K0DJ92_ANGCA</name>
<reference evidence="3" key="2">
    <citation type="submission" date="2017-02" db="UniProtKB">
        <authorList>
            <consortium name="WormBaseParasite"/>
        </authorList>
    </citation>
    <scope>IDENTIFICATION</scope>
</reference>